<proteinExistence type="inferred from homology"/>
<dbReference type="InterPro" id="IPR050268">
    <property type="entry name" value="NADH-dep_flavin_reductase"/>
</dbReference>
<keyword evidence="5" id="KW-0503">Monooxygenase</keyword>
<dbReference type="SUPFAM" id="SSF50475">
    <property type="entry name" value="FMN-binding split barrel"/>
    <property type="match status" value="1"/>
</dbReference>
<accession>A0A2Z3YPZ6</accession>
<evidence type="ECO:0000256" key="1">
    <source>
        <dbReference type="ARBA" id="ARBA00008898"/>
    </source>
</evidence>
<reference evidence="6" key="1">
    <citation type="submission" date="2017-11" db="EMBL/GenBank/DDBJ databases">
        <title>Otitis media/interna in a cat caused by the recently described species Corynebacterium provencense.</title>
        <authorList>
            <person name="Kittl S."/>
            <person name="Brodard I."/>
            <person name="Rychener L."/>
            <person name="Jores J."/>
            <person name="Roosje P."/>
            <person name="Gobeli Brawand S."/>
        </authorList>
    </citation>
    <scope>NUCLEOTIDE SEQUENCE [LARGE SCALE GENOMIC DNA]</scope>
    <source>
        <strain evidence="6">17KM38</strain>
    </source>
</reference>
<dbReference type="RefSeq" id="WP_110481677.1">
    <property type="nucleotide sequence ID" value="NZ_CP024988.1"/>
</dbReference>
<dbReference type="InterPro" id="IPR012349">
    <property type="entry name" value="Split_barrel_FMN-bd"/>
</dbReference>
<dbReference type="PANTHER" id="PTHR30466">
    <property type="entry name" value="FLAVIN REDUCTASE"/>
    <property type="match status" value="1"/>
</dbReference>
<keyword evidence="2 5" id="KW-0560">Oxidoreductase</keyword>
<evidence type="ECO:0000313" key="6">
    <source>
        <dbReference type="Proteomes" id="UP000247696"/>
    </source>
</evidence>
<dbReference type="Pfam" id="PF01613">
    <property type="entry name" value="Flavin_Reduct"/>
    <property type="match status" value="1"/>
</dbReference>
<name>A0A2Z3YPZ6_9CORY</name>
<protein>
    <submittedName>
        <fullName evidence="5">4-nitrophenol 4-monooxygenase/4-nitrocatechol 2-monooxygenase, reductase component</fullName>
        <ecNumber evidence="5">1.14.13.166</ecNumber>
    </submittedName>
</protein>
<dbReference type="AlphaFoldDB" id="A0A2Z3YPZ6"/>
<dbReference type="KEGG" id="cpre:Csp1_19670"/>
<dbReference type="OrthoDB" id="9792858at2"/>
<dbReference type="GO" id="GO:0042602">
    <property type="term" value="F:riboflavin reductase (NADPH) activity"/>
    <property type="evidence" value="ECO:0007669"/>
    <property type="project" value="TreeGrafter"/>
</dbReference>
<organism evidence="5 6">
    <name type="scientific">Corynebacterium provencense</name>
    <dbReference type="NCBI Taxonomy" id="1737425"/>
    <lineage>
        <taxon>Bacteria</taxon>
        <taxon>Bacillati</taxon>
        <taxon>Actinomycetota</taxon>
        <taxon>Actinomycetes</taxon>
        <taxon>Mycobacteriales</taxon>
        <taxon>Corynebacteriaceae</taxon>
        <taxon>Corynebacterium</taxon>
    </lineage>
</organism>
<dbReference type="GO" id="GO:0018592">
    <property type="term" value="F:4-nitrocatechol 4-monooxygenase activity"/>
    <property type="evidence" value="ECO:0007669"/>
    <property type="project" value="UniProtKB-EC"/>
</dbReference>
<dbReference type="PANTHER" id="PTHR30466:SF1">
    <property type="entry name" value="FMN REDUCTASE (NADH) RUTF"/>
    <property type="match status" value="1"/>
</dbReference>
<comment type="similarity">
    <text evidence="1">Belongs to the non-flavoprotein flavin reductase family.</text>
</comment>
<feature type="domain" description="Flavin reductase like" evidence="4">
    <location>
        <begin position="12"/>
        <end position="161"/>
    </location>
</feature>
<evidence type="ECO:0000313" key="5">
    <source>
        <dbReference type="EMBL" id="AWT26736.1"/>
    </source>
</evidence>
<dbReference type="STRING" id="1737425.GCA_900049755_02077"/>
<sequence>MPSQTEDFRAVFRHHPAGVVLVTATVDDRPVGLVLSSLASLAVDPLAVSYSLSKKTGRPGALLRASTCLVHFLSGEQADIAREFASPHGRHFTADQGWATAPTGEPLLTDAPAVFRVRPAGTVEVGPATLVAAEVLDVRASPAVLSGDLPHLLYVDRTFCSRPRATGAADEPAPGDTDRPGLNPA</sequence>
<evidence type="ECO:0000256" key="2">
    <source>
        <dbReference type="ARBA" id="ARBA00023002"/>
    </source>
</evidence>
<evidence type="ECO:0000259" key="4">
    <source>
        <dbReference type="SMART" id="SM00903"/>
    </source>
</evidence>
<dbReference type="InterPro" id="IPR002563">
    <property type="entry name" value="Flavin_Rdtase-like_dom"/>
</dbReference>
<dbReference type="GO" id="GO:0010181">
    <property type="term" value="F:FMN binding"/>
    <property type="evidence" value="ECO:0007669"/>
    <property type="project" value="InterPro"/>
</dbReference>
<dbReference type="Gene3D" id="2.30.110.10">
    <property type="entry name" value="Electron Transport, Fmn-binding Protein, Chain A"/>
    <property type="match status" value="1"/>
</dbReference>
<dbReference type="EC" id="1.14.13.166" evidence="5"/>
<keyword evidence="6" id="KW-1185">Reference proteome</keyword>
<evidence type="ECO:0000256" key="3">
    <source>
        <dbReference type="SAM" id="MobiDB-lite"/>
    </source>
</evidence>
<dbReference type="EMBL" id="CP024988">
    <property type="protein sequence ID" value="AWT26736.1"/>
    <property type="molecule type" value="Genomic_DNA"/>
</dbReference>
<feature type="region of interest" description="Disordered" evidence="3">
    <location>
        <begin position="164"/>
        <end position="185"/>
    </location>
</feature>
<gene>
    <name evidence="5" type="primary">npcB</name>
    <name evidence="5" type="ORF">Csp1_19670</name>
</gene>
<dbReference type="SMART" id="SM00903">
    <property type="entry name" value="Flavin_Reduct"/>
    <property type="match status" value="1"/>
</dbReference>
<dbReference type="Proteomes" id="UP000247696">
    <property type="component" value="Chromosome"/>
</dbReference>